<dbReference type="GO" id="GO:0006646">
    <property type="term" value="P:phosphatidylethanolamine biosynthetic process"/>
    <property type="evidence" value="ECO:0007669"/>
    <property type="project" value="TreeGrafter"/>
</dbReference>
<organism evidence="6 7">
    <name type="scientific">Photobacterium toruni</name>
    <dbReference type="NCBI Taxonomy" id="1935446"/>
    <lineage>
        <taxon>Bacteria</taxon>
        <taxon>Pseudomonadati</taxon>
        <taxon>Pseudomonadota</taxon>
        <taxon>Gammaproteobacteria</taxon>
        <taxon>Vibrionales</taxon>
        <taxon>Vibrionaceae</taxon>
        <taxon>Photobacterium</taxon>
    </lineage>
</organism>
<evidence type="ECO:0000313" key="6">
    <source>
        <dbReference type="EMBL" id="SKA56106.1"/>
    </source>
</evidence>
<keyword evidence="3" id="KW-0456">Lyase</keyword>
<keyword evidence="2" id="KW-0865">Zymogen</keyword>
<gene>
    <name evidence="6" type="ORF">CZ814_03706</name>
</gene>
<evidence type="ECO:0000256" key="4">
    <source>
        <dbReference type="ARBA" id="ARBA00023317"/>
    </source>
</evidence>
<dbReference type="PANTHER" id="PTHR10067:SF9">
    <property type="entry name" value="PHOSPHATIDYLSERINE DECARBOXYLASE FAMILY PROTEIN (AFU_ORTHOLOGUE AFUA_7G01730)"/>
    <property type="match status" value="1"/>
</dbReference>
<accession>A0A1T4UTY7</accession>
<evidence type="ECO:0000256" key="3">
    <source>
        <dbReference type="ARBA" id="ARBA00023239"/>
    </source>
</evidence>
<dbReference type="InterPro" id="IPR022237">
    <property type="entry name" value="PsiD-like"/>
</dbReference>
<dbReference type="OrthoDB" id="9802030at2"/>
<proteinExistence type="predicted"/>
<evidence type="ECO:0000259" key="5">
    <source>
        <dbReference type="Pfam" id="PF12588"/>
    </source>
</evidence>
<evidence type="ECO:0000256" key="1">
    <source>
        <dbReference type="ARBA" id="ARBA00022793"/>
    </source>
</evidence>
<evidence type="ECO:0000313" key="7">
    <source>
        <dbReference type="Proteomes" id="UP000191116"/>
    </source>
</evidence>
<dbReference type="PANTHER" id="PTHR10067">
    <property type="entry name" value="PHOSPHATIDYLSERINE DECARBOXYLASE"/>
    <property type="match status" value="1"/>
</dbReference>
<reference evidence="6 7" key="1">
    <citation type="submission" date="2017-02" db="EMBL/GenBank/DDBJ databases">
        <authorList>
            <person name="Peterson S.W."/>
        </authorList>
    </citation>
    <scope>NUCLEOTIDE SEQUENCE [LARGE SCALE GENOMIC DNA]</scope>
    <source>
        <strain evidence="6 7">CECT 9189</strain>
    </source>
</reference>
<dbReference type="GO" id="GO:0004609">
    <property type="term" value="F:phosphatidylserine decarboxylase activity"/>
    <property type="evidence" value="ECO:0007669"/>
    <property type="project" value="InterPro"/>
</dbReference>
<dbReference type="EMBL" id="FUWP01000033">
    <property type="protein sequence ID" value="SKA56106.1"/>
    <property type="molecule type" value="Genomic_DNA"/>
</dbReference>
<dbReference type="Proteomes" id="UP000191116">
    <property type="component" value="Unassembled WGS sequence"/>
</dbReference>
<evidence type="ECO:0000256" key="2">
    <source>
        <dbReference type="ARBA" id="ARBA00023145"/>
    </source>
</evidence>
<dbReference type="Pfam" id="PF02666">
    <property type="entry name" value="PS_Dcarbxylase"/>
    <property type="match status" value="1"/>
</dbReference>
<keyword evidence="1" id="KW-0210">Decarboxylase</keyword>
<dbReference type="RefSeq" id="WP_080176379.1">
    <property type="nucleotide sequence ID" value="NZ_AP024854.1"/>
</dbReference>
<sequence length="453" mass="50676">MNQTYPLIKGNWLPKNKAHVAAWIKDLKTRTHLTSNSIAQPIVDFKELVESDPTLLRLSQDMFSEAKSHKELTPLETPEVNDFDEFLILLNHIMTQAPECTEFLDPKTGALEPCGLIGFPINALLDWPMATDSGYTFFANELVNQQFKKILTYWSLYLSSPASRSVLIENHPDRTPKVFGWLSDNAQKEMVTVACQAEASDSENHNKPFEHFFNCDPSDQYYGFKSWDDFFTRTFKEGVRPIAEGDDVIANACESAPLQVVTNVAKSSNFWLKGQPYSLENMMDFDPLAEQFVGGTVYQAFLSALSYHRWNSPVSGTIKKTYMVNGSYYLGNRYQGFSNPDGADDSAPNNSQPFLTAVATRAVIFIESDNPKIGLMCFIAIGMAEVSSCAVTVEEGQHINKGDELGMFHFGGSTHCLIFKPDVELEFDFHNTTPGLDATNIPVCSRIATIKNK</sequence>
<dbReference type="AlphaFoldDB" id="A0A1T4UTY7"/>
<protein>
    <submittedName>
        <fullName evidence="6">Phosphatidylserine decarboxylase</fullName>
    </submittedName>
</protein>
<name>A0A1T4UTY7_9GAMM</name>
<keyword evidence="4" id="KW-0670">Pyruvate</keyword>
<dbReference type="InterPro" id="IPR003817">
    <property type="entry name" value="PS_Dcarbxylase"/>
</dbReference>
<feature type="domain" description="L-tryptophan decarboxylase PsiD-like" evidence="5">
    <location>
        <begin position="40"/>
        <end position="190"/>
    </location>
</feature>
<dbReference type="Pfam" id="PF12588">
    <property type="entry name" value="PSDC"/>
    <property type="match status" value="1"/>
</dbReference>